<keyword evidence="3" id="KW-1185">Reference proteome</keyword>
<dbReference type="Gene3D" id="2.40.50.180">
    <property type="entry name" value="CheA-289, Domain 4"/>
    <property type="match status" value="1"/>
</dbReference>
<dbReference type="InterPro" id="IPR002545">
    <property type="entry name" value="CheW-lke_dom"/>
</dbReference>
<comment type="caution">
    <text evidence="2">The sequence shown here is derived from an EMBL/GenBank/DDBJ whole genome shotgun (WGS) entry which is preliminary data.</text>
</comment>
<protein>
    <submittedName>
        <fullName evidence="2">Chemotaxis protein CheW</fullName>
    </submittedName>
</protein>
<dbReference type="Gene3D" id="2.30.30.40">
    <property type="entry name" value="SH3 Domains"/>
    <property type="match status" value="1"/>
</dbReference>
<feature type="domain" description="CheW-like" evidence="1">
    <location>
        <begin position="3"/>
        <end position="140"/>
    </location>
</feature>
<dbReference type="EMBL" id="JBJHQH010000002">
    <property type="protein sequence ID" value="MFK9090551.1"/>
    <property type="molecule type" value="Genomic_DNA"/>
</dbReference>
<evidence type="ECO:0000259" key="1">
    <source>
        <dbReference type="PROSITE" id="PS50851"/>
    </source>
</evidence>
<reference evidence="2 3" key="1">
    <citation type="submission" date="2024-11" db="EMBL/GenBank/DDBJ databases">
        <authorList>
            <person name="Lucas J.A."/>
        </authorList>
    </citation>
    <scope>NUCLEOTIDE SEQUENCE [LARGE SCALE GENOMIC DNA]</scope>
    <source>
        <strain evidence="2 3">Z 5.4</strain>
    </source>
</reference>
<dbReference type="SUPFAM" id="SSF50341">
    <property type="entry name" value="CheW-like"/>
    <property type="match status" value="1"/>
</dbReference>
<dbReference type="PANTHER" id="PTHR22617:SF23">
    <property type="entry name" value="CHEMOTAXIS PROTEIN CHEW"/>
    <property type="match status" value="1"/>
</dbReference>
<dbReference type="InterPro" id="IPR036061">
    <property type="entry name" value="CheW-like_dom_sf"/>
</dbReference>
<dbReference type="SMART" id="SM00260">
    <property type="entry name" value="CheW"/>
    <property type="match status" value="1"/>
</dbReference>
<proteinExistence type="predicted"/>
<dbReference type="RefSeq" id="WP_406579237.1">
    <property type="nucleotide sequence ID" value="NZ_JBJHQH010000002.1"/>
</dbReference>
<dbReference type="InterPro" id="IPR039315">
    <property type="entry name" value="CheW"/>
</dbReference>
<dbReference type="Pfam" id="PF01584">
    <property type="entry name" value="CheW"/>
    <property type="match status" value="1"/>
</dbReference>
<dbReference type="PROSITE" id="PS50851">
    <property type="entry name" value="CHEW"/>
    <property type="match status" value="1"/>
</dbReference>
<accession>A0ABW8RAT6</accession>
<dbReference type="PANTHER" id="PTHR22617">
    <property type="entry name" value="CHEMOTAXIS SENSOR HISTIDINE KINASE-RELATED"/>
    <property type="match status" value="1"/>
</dbReference>
<evidence type="ECO:0000313" key="3">
    <source>
        <dbReference type="Proteomes" id="UP001623041"/>
    </source>
</evidence>
<evidence type="ECO:0000313" key="2">
    <source>
        <dbReference type="EMBL" id="MFK9090551.1"/>
    </source>
</evidence>
<gene>
    <name evidence="2" type="ORF">ACJEBI_03505</name>
</gene>
<dbReference type="Proteomes" id="UP001623041">
    <property type="component" value="Unassembled WGS sequence"/>
</dbReference>
<sequence>MTMVKIVAFKLGEEEYGIDVNHVQSIERINQITRVPNAPIYVKGVINLRGNVIPIIDLRSKLNLEEAVHTANTRVIITKYEDIELGLIVDQTTDVIDADQDNIEPISSSGLDVEYFGGIAKIESRLIILIKLAELLNVAD</sequence>
<name>A0ABW8RAT6_9BACI</name>
<organism evidence="2 3">
    <name type="scientific">Bacillus salipaludis</name>
    <dbReference type="NCBI Taxonomy" id="2547811"/>
    <lineage>
        <taxon>Bacteria</taxon>
        <taxon>Bacillati</taxon>
        <taxon>Bacillota</taxon>
        <taxon>Bacilli</taxon>
        <taxon>Bacillales</taxon>
        <taxon>Bacillaceae</taxon>
        <taxon>Bacillus</taxon>
    </lineage>
</organism>